<sequence>MKEIKIFIEGMSCEHCVRRVSQALEKADVTEADVKIGEATIVFDENKTNLERIKKAIEDAGYKLRD</sequence>
<dbReference type="PROSITE" id="PS50846">
    <property type="entry name" value="HMA_2"/>
    <property type="match status" value="1"/>
</dbReference>
<dbReference type="Pfam" id="PF00403">
    <property type="entry name" value="HMA"/>
    <property type="match status" value="1"/>
</dbReference>
<organism evidence="2 3">
    <name type="scientific">Thermodesulfovibrio aggregans</name>
    <dbReference type="NCBI Taxonomy" id="86166"/>
    <lineage>
        <taxon>Bacteria</taxon>
        <taxon>Pseudomonadati</taxon>
        <taxon>Nitrospirota</taxon>
        <taxon>Thermodesulfovibrionia</taxon>
        <taxon>Thermodesulfovibrionales</taxon>
        <taxon>Thermodesulfovibrionaceae</taxon>
        <taxon>Thermodesulfovibrio</taxon>
    </lineage>
</organism>
<comment type="caution">
    <text evidence="2">The sequence shown here is derived from an EMBL/GenBank/DDBJ whole genome shotgun (WGS) entry which is preliminary data.</text>
</comment>
<dbReference type="GO" id="GO:0006825">
    <property type="term" value="P:copper ion transport"/>
    <property type="evidence" value="ECO:0007669"/>
    <property type="project" value="InterPro"/>
</dbReference>
<evidence type="ECO:0000259" key="1">
    <source>
        <dbReference type="PROSITE" id="PS50846"/>
    </source>
</evidence>
<dbReference type="GO" id="GO:0005507">
    <property type="term" value="F:copper ion binding"/>
    <property type="evidence" value="ECO:0007669"/>
    <property type="project" value="InterPro"/>
</dbReference>
<dbReference type="Proteomes" id="UP000054976">
    <property type="component" value="Unassembled WGS sequence"/>
</dbReference>
<dbReference type="EMBL" id="BCNO01000003">
    <property type="protein sequence ID" value="GAQ95802.1"/>
    <property type="molecule type" value="Genomic_DNA"/>
</dbReference>
<dbReference type="CDD" id="cd00371">
    <property type="entry name" value="HMA"/>
    <property type="match status" value="1"/>
</dbReference>
<dbReference type="PRINTS" id="PR00944">
    <property type="entry name" value="CUEXPORT"/>
</dbReference>
<evidence type="ECO:0000313" key="3">
    <source>
        <dbReference type="Proteomes" id="UP000054976"/>
    </source>
</evidence>
<dbReference type="STRING" id="86166.TAGGR_3279"/>
<proteinExistence type="predicted"/>
<feature type="domain" description="HMA" evidence="1">
    <location>
        <begin position="2"/>
        <end position="65"/>
    </location>
</feature>
<reference evidence="3" key="1">
    <citation type="submission" date="2016-01" db="EMBL/GenBank/DDBJ databases">
        <title>Draft genome sequence of Thermodesulfovibrio aggregans strain TGE-P1.</title>
        <authorList>
            <person name="Sekiguchi Y."/>
            <person name="Ohashi A."/>
            <person name="Matsuura N."/>
            <person name="Tourlousse M.D."/>
        </authorList>
    </citation>
    <scope>NUCLEOTIDE SEQUENCE [LARGE SCALE GENOMIC DNA]</scope>
    <source>
        <strain evidence="3">TGE-P1</strain>
    </source>
</reference>
<keyword evidence="3" id="KW-1185">Reference proteome</keyword>
<dbReference type="InterPro" id="IPR006121">
    <property type="entry name" value="HMA_dom"/>
</dbReference>
<protein>
    <submittedName>
        <fullName evidence="2">Copper chaperone</fullName>
    </submittedName>
</protein>
<dbReference type="RefSeq" id="WP_059177221.1">
    <property type="nucleotide sequence ID" value="NZ_BCNO01000003.1"/>
</dbReference>
<dbReference type="Gene3D" id="3.30.70.100">
    <property type="match status" value="1"/>
</dbReference>
<dbReference type="InterPro" id="IPR000428">
    <property type="entry name" value="Cu-bd"/>
</dbReference>
<gene>
    <name evidence="2" type="ORF">TAGGR_3279</name>
</gene>
<name>A0A0U9HV26_9BACT</name>
<accession>A0A0U9HV26</accession>
<dbReference type="AlphaFoldDB" id="A0A0U9HV26"/>
<evidence type="ECO:0000313" key="2">
    <source>
        <dbReference type="EMBL" id="GAQ95802.1"/>
    </source>
</evidence>
<dbReference type="OrthoDB" id="9801832at2"/>
<dbReference type="InterPro" id="IPR036163">
    <property type="entry name" value="HMA_dom_sf"/>
</dbReference>
<dbReference type="SUPFAM" id="SSF55008">
    <property type="entry name" value="HMA, heavy metal-associated domain"/>
    <property type="match status" value="1"/>
</dbReference>